<evidence type="ECO:0000256" key="8">
    <source>
        <dbReference type="PROSITE-ProRule" id="PRU10059"/>
    </source>
</evidence>
<keyword evidence="10" id="KW-0472">Membrane</keyword>
<keyword evidence="7 8" id="KW-0624">Polysaccharide degradation</keyword>
<evidence type="ECO:0000256" key="3">
    <source>
        <dbReference type="ARBA" id="ARBA00022801"/>
    </source>
</evidence>
<evidence type="ECO:0000256" key="2">
    <source>
        <dbReference type="ARBA" id="ARBA00007072"/>
    </source>
</evidence>
<evidence type="ECO:0000256" key="1">
    <source>
        <dbReference type="ARBA" id="ARBA00000966"/>
    </source>
</evidence>
<dbReference type="PANTHER" id="PTHR22298">
    <property type="entry name" value="ENDO-1,4-BETA-GLUCANASE"/>
    <property type="match status" value="1"/>
</dbReference>
<dbReference type="EC" id="3.2.1.4" evidence="9"/>
<evidence type="ECO:0000256" key="9">
    <source>
        <dbReference type="RuleBase" id="RU361166"/>
    </source>
</evidence>
<keyword evidence="6 8" id="KW-0326">Glycosidase</keyword>
<dbReference type="AlphaFoldDB" id="A0AAN9K5Z8"/>
<evidence type="ECO:0000313" key="12">
    <source>
        <dbReference type="EMBL" id="KAK7311472.1"/>
    </source>
</evidence>
<dbReference type="Gene3D" id="1.50.10.10">
    <property type="match status" value="1"/>
</dbReference>
<keyword evidence="10" id="KW-1133">Transmembrane helix</keyword>
<feature type="transmembrane region" description="Helical" evidence="10">
    <location>
        <begin position="77"/>
        <end position="99"/>
    </location>
</feature>
<evidence type="ECO:0000256" key="4">
    <source>
        <dbReference type="ARBA" id="ARBA00023001"/>
    </source>
</evidence>
<dbReference type="EMBL" id="JAYKXN010000002">
    <property type="protein sequence ID" value="KAK7311472.1"/>
    <property type="molecule type" value="Genomic_DNA"/>
</dbReference>
<dbReference type="InterPro" id="IPR008928">
    <property type="entry name" value="6-hairpin_glycosidase_sf"/>
</dbReference>
<evidence type="ECO:0000256" key="7">
    <source>
        <dbReference type="ARBA" id="ARBA00023326"/>
    </source>
</evidence>
<evidence type="ECO:0000256" key="5">
    <source>
        <dbReference type="ARBA" id="ARBA00023277"/>
    </source>
</evidence>
<organism evidence="12 13">
    <name type="scientific">Clitoria ternatea</name>
    <name type="common">Butterfly pea</name>
    <dbReference type="NCBI Taxonomy" id="43366"/>
    <lineage>
        <taxon>Eukaryota</taxon>
        <taxon>Viridiplantae</taxon>
        <taxon>Streptophyta</taxon>
        <taxon>Embryophyta</taxon>
        <taxon>Tracheophyta</taxon>
        <taxon>Spermatophyta</taxon>
        <taxon>Magnoliopsida</taxon>
        <taxon>eudicotyledons</taxon>
        <taxon>Gunneridae</taxon>
        <taxon>Pentapetalae</taxon>
        <taxon>rosids</taxon>
        <taxon>fabids</taxon>
        <taxon>Fabales</taxon>
        <taxon>Fabaceae</taxon>
        <taxon>Papilionoideae</taxon>
        <taxon>50 kb inversion clade</taxon>
        <taxon>NPAAA clade</taxon>
        <taxon>indigoferoid/millettioid clade</taxon>
        <taxon>Phaseoleae</taxon>
        <taxon>Clitoria</taxon>
    </lineage>
</organism>
<dbReference type="InterPro" id="IPR018221">
    <property type="entry name" value="Glyco_hydro_9_His_AS"/>
</dbReference>
<sequence>MSPTVSSTFDSESHPVKYVHTVSEAGRLLPSASRWNSIAIDFHHAPKSSIAYESIPSQYPKSVDYNLVITNRKQFHCFIFVSVTIIFAILAAVLLLHFLPHKHKHEGSSINLKQAINLALTFYDAQKSGKYPKNSPVKFRGDSGLKDGGSAKTNLTGGFYDSGNNIKFTFTTAYTMTLLSWTVLEYQSKYFDIDELDHVKDIIKWGSDYLLKVFIPPNSEAGSNLTLYSQVGSTVSNNEDPNDINCWQRPEDMKYERFVSTCDSSASDLGGEIVAALSAASMVFKEDKDYSGKVVQAAESLYEAITRKDHAKQGTYTMVDACGKQARKLYNSTSYKDELAWGATWLFLATENANYLANATAIFLSAKSDETSFENGILDWNNKLIAVEVLLTGIRYFRDPGFPHEDVLKLSSNSTDSLMCSYLSNKYFSRTPGGLIILKPDNGPLLQYAATASFLSKLYSDYLDHLKMSGASCKTDTFSVAMLRGLATSQVNYILGQNPMKMSYLVGYGDKFPVQVHHRSASIPWNNRHYSCDDGKGWLNSKDPNPQVLLGAMVGGPDTKDNFMDQRTNQRFTEPNIASNAGLVAALISLQNPPYNSLDLKNSLWGWT</sequence>
<dbReference type="InterPro" id="IPR012341">
    <property type="entry name" value="6hp_glycosidase-like_sf"/>
</dbReference>
<keyword evidence="13" id="KW-1185">Reference proteome</keyword>
<feature type="domain" description="Glycoside hydrolase family 9" evidence="11">
    <location>
        <begin position="114"/>
        <end position="587"/>
    </location>
</feature>
<dbReference type="GO" id="GO:0008810">
    <property type="term" value="F:cellulase activity"/>
    <property type="evidence" value="ECO:0007669"/>
    <property type="project" value="UniProtKB-EC"/>
</dbReference>
<keyword evidence="3 8" id="KW-0378">Hydrolase</keyword>
<dbReference type="Pfam" id="PF00759">
    <property type="entry name" value="Glyco_hydro_9"/>
    <property type="match status" value="1"/>
</dbReference>
<comment type="similarity">
    <text evidence="2 8 9">Belongs to the glycosyl hydrolase 9 (cellulase E) family.</text>
</comment>
<reference evidence="12 13" key="1">
    <citation type="submission" date="2024-01" db="EMBL/GenBank/DDBJ databases">
        <title>The genomes of 5 underutilized Papilionoideae crops provide insights into root nodulation and disease resistance.</title>
        <authorList>
            <person name="Yuan L."/>
        </authorList>
    </citation>
    <scope>NUCLEOTIDE SEQUENCE [LARGE SCALE GENOMIC DNA]</scope>
    <source>
        <strain evidence="12">LY-2023</strain>
        <tissue evidence="12">Leaf</tissue>
    </source>
</reference>
<accession>A0AAN9K5Z8</accession>
<proteinExistence type="inferred from homology"/>
<keyword evidence="10" id="KW-0812">Transmembrane</keyword>
<evidence type="ECO:0000256" key="10">
    <source>
        <dbReference type="SAM" id="Phobius"/>
    </source>
</evidence>
<comment type="catalytic activity">
    <reaction evidence="1 9">
        <text>Endohydrolysis of (1-&gt;4)-beta-D-glucosidic linkages in cellulose, lichenin and cereal beta-D-glucans.</text>
        <dbReference type="EC" id="3.2.1.4"/>
    </reaction>
</comment>
<feature type="active site" evidence="8">
    <location>
        <position position="517"/>
    </location>
</feature>
<dbReference type="GO" id="GO:0030245">
    <property type="term" value="P:cellulose catabolic process"/>
    <property type="evidence" value="ECO:0007669"/>
    <property type="project" value="UniProtKB-KW"/>
</dbReference>
<comment type="caution">
    <text evidence="12">The sequence shown here is derived from an EMBL/GenBank/DDBJ whole genome shotgun (WGS) entry which is preliminary data.</text>
</comment>
<evidence type="ECO:0000259" key="11">
    <source>
        <dbReference type="Pfam" id="PF00759"/>
    </source>
</evidence>
<evidence type="ECO:0000256" key="6">
    <source>
        <dbReference type="ARBA" id="ARBA00023295"/>
    </source>
</evidence>
<keyword evidence="5 8" id="KW-0119">Carbohydrate metabolism</keyword>
<dbReference type="Proteomes" id="UP001359559">
    <property type="component" value="Unassembled WGS sequence"/>
</dbReference>
<dbReference type="SUPFAM" id="SSF48208">
    <property type="entry name" value="Six-hairpin glycosidases"/>
    <property type="match status" value="1"/>
</dbReference>
<keyword evidence="4 9" id="KW-0136">Cellulose degradation</keyword>
<evidence type="ECO:0000313" key="13">
    <source>
        <dbReference type="Proteomes" id="UP001359559"/>
    </source>
</evidence>
<dbReference type="PROSITE" id="PS00592">
    <property type="entry name" value="GH9_2"/>
    <property type="match status" value="1"/>
</dbReference>
<protein>
    <recommendedName>
        <fullName evidence="9">Endoglucanase</fullName>
        <ecNumber evidence="9">3.2.1.4</ecNumber>
    </recommendedName>
</protein>
<gene>
    <name evidence="12" type="ORF">RJT34_09642</name>
</gene>
<dbReference type="InterPro" id="IPR001701">
    <property type="entry name" value="Glyco_hydro_9"/>
</dbReference>
<name>A0AAN9K5Z8_CLITE</name>